<keyword evidence="2" id="KW-1185">Reference proteome</keyword>
<dbReference type="Proteomes" id="UP000053780">
    <property type="component" value="Unassembled WGS sequence"/>
</dbReference>
<proteinExistence type="predicted"/>
<reference evidence="1 2" key="1">
    <citation type="journal article" date="2013" name="BMC Genomics">
        <title>Genome sequencing and comparative genomics of honey bee microsporidia, Nosema apis reveal novel insights into host-parasite interactions.</title>
        <authorList>
            <person name="Chen Yp."/>
            <person name="Pettis J.S."/>
            <person name="Zhao Y."/>
            <person name="Liu X."/>
            <person name="Tallon L.J."/>
            <person name="Sadzewicz L.D."/>
            <person name="Li R."/>
            <person name="Zheng H."/>
            <person name="Huang S."/>
            <person name="Zhang X."/>
            <person name="Hamilton M.C."/>
            <person name="Pernal S.F."/>
            <person name="Melathopoulos A.P."/>
            <person name="Yan X."/>
            <person name="Evans J.D."/>
        </authorList>
    </citation>
    <scope>NUCLEOTIDE SEQUENCE [LARGE SCALE GENOMIC DNA]</scope>
    <source>
        <strain evidence="1 2">BRL 01</strain>
    </source>
</reference>
<protein>
    <submittedName>
        <fullName evidence="1">Uncharacterized protein</fullName>
    </submittedName>
</protein>
<dbReference type="HOGENOM" id="CLU_2027373_0_0_1"/>
<accession>T0MBD8</accession>
<dbReference type="AlphaFoldDB" id="T0MBD8"/>
<name>T0MBD8_9MICR</name>
<dbReference type="VEuPathDB" id="MicrosporidiaDB:NAPIS_ORF01926"/>
<evidence type="ECO:0000313" key="2">
    <source>
        <dbReference type="Proteomes" id="UP000053780"/>
    </source>
</evidence>
<sequence length="122" mass="14185">MSDLDTRLNNVLKKSTLFIAAQNIIEDEIIPQIISDVLRIVNKDNVSFESKQESLSDFLVDFFNLKNIDIDFNEADAMANVLCWIFEEYKMEGNDMYNKIMNIKTPDIVDDFNSLYNDESDQ</sequence>
<organism evidence="1 2">
    <name type="scientific">Vairimorpha apis BRL 01</name>
    <dbReference type="NCBI Taxonomy" id="1037528"/>
    <lineage>
        <taxon>Eukaryota</taxon>
        <taxon>Fungi</taxon>
        <taxon>Fungi incertae sedis</taxon>
        <taxon>Microsporidia</taxon>
        <taxon>Nosematidae</taxon>
        <taxon>Vairimorpha</taxon>
    </lineage>
</organism>
<evidence type="ECO:0000313" key="1">
    <source>
        <dbReference type="EMBL" id="EQB60511.1"/>
    </source>
</evidence>
<dbReference type="OrthoDB" id="2194806at2759"/>
<dbReference type="EMBL" id="KE647278">
    <property type="protein sequence ID" value="EQB60511.1"/>
    <property type="molecule type" value="Genomic_DNA"/>
</dbReference>
<gene>
    <name evidence="1" type="ORF">NAPIS_ORF01926</name>
</gene>